<sequence>MAKWLPPDKPGLVTTKILNWCVLVHILSWDYRGLSESSLNVMRLSQKHCFTAIGPMYTFPVESHAALVAASILTDYRKTHCRTNETTSLFSSQFCSIHPFAFHPFIEPMKTEAFGNGDSAGSGKIEE</sequence>
<keyword evidence="2" id="KW-1185">Reference proteome</keyword>
<evidence type="ECO:0000313" key="2">
    <source>
        <dbReference type="Proteomes" id="UP000246278"/>
    </source>
</evidence>
<proteinExistence type="predicted"/>
<protein>
    <submittedName>
        <fullName evidence="1">Uncharacterized protein</fullName>
    </submittedName>
</protein>
<dbReference type="EMBL" id="PDNZ01000003">
    <property type="protein sequence ID" value="PWW82384.1"/>
    <property type="molecule type" value="Genomic_DNA"/>
</dbReference>
<reference evidence="2" key="1">
    <citation type="submission" date="2017-10" db="EMBL/GenBank/DDBJ databases">
        <authorList>
            <person name="Gaisin V.A."/>
            <person name="Rysina M.S."/>
            <person name="Grouzdev D.S."/>
        </authorList>
    </citation>
    <scope>NUCLEOTIDE SEQUENCE [LARGE SCALE GENOMIC DNA]</scope>
    <source>
        <strain evidence="2">V1</strain>
    </source>
</reference>
<name>A0A317T6Y8_9CHLB</name>
<dbReference type="AlphaFoldDB" id="A0A317T6Y8"/>
<dbReference type="Proteomes" id="UP000246278">
    <property type="component" value="Unassembled WGS sequence"/>
</dbReference>
<organism evidence="1 2">
    <name type="scientific">Prosthecochloris marina</name>
    <dbReference type="NCBI Taxonomy" id="2017681"/>
    <lineage>
        <taxon>Bacteria</taxon>
        <taxon>Pseudomonadati</taxon>
        <taxon>Chlorobiota</taxon>
        <taxon>Chlorobiia</taxon>
        <taxon>Chlorobiales</taxon>
        <taxon>Chlorobiaceae</taxon>
        <taxon>Prosthecochloris</taxon>
    </lineage>
</organism>
<gene>
    <name evidence="1" type="ORF">CR164_05125</name>
</gene>
<comment type="caution">
    <text evidence="1">The sequence shown here is derived from an EMBL/GenBank/DDBJ whole genome shotgun (WGS) entry which is preliminary data.</text>
</comment>
<accession>A0A317T6Y8</accession>
<evidence type="ECO:0000313" key="1">
    <source>
        <dbReference type="EMBL" id="PWW82384.1"/>
    </source>
</evidence>